<keyword evidence="2" id="KW-0472">Membrane</keyword>
<name>A0A6B2NN62_9RHOB</name>
<dbReference type="EMBL" id="JAAGOX010000011">
    <property type="protein sequence ID" value="NDW44808.1"/>
    <property type="molecule type" value="Genomic_DNA"/>
</dbReference>
<dbReference type="Gene3D" id="3.10.310.50">
    <property type="match status" value="1"/>
</dbReference>
<protein>
    <submittedName>
        <fullName evidence="4">TPM domain-containing protein</fullName>
    </submittedName>
</protein>
<evidence type="ECO:0000256" key="1">
    <source>
        <dbReference type="SAM" id="MobiDB-lite"/>
    </source>
</evidence>
<dbReference type="PANTHER" id="PTHR30373">
    <property type="entry name" value="UPF0603 PROTEIN YGCG"/>
    <property type="match status" value="1"/>
</dbReference>
<dbReference type="InterPro" id="IPR007621">
    <property type="entry name" value="TPM_dom"/>
</dbReference>
<feature type="compositionally biased region" description="Gly residues" evidence="1">
    <location>
        <begin position="373"/>
        <end position="396"/>
    </location>
</feature>
<dbReference type="RefSeq" id="WP_164128773.1">
    <property type="nucleotide sequence ID" value="NZ_JAAGOX010000011.1"/>
</dbReference>
<accession>A0A6B2NN62</accession>
<gene>
    <name evidence="4" type="ORF">G0P99_07550</name>
</gene>
<feature type="domain" description="TPM" evidence="3">
    <location>
        <begin position="76"/>
        <end position="201"/>
    </location>
</feature>
<feature type="region of interest" description="Disordered" evidence="1">
    <location>
        <begin position="366"/>
        <end position="396"/>
    </location>
</feature>
<evidence type="ECO:0000256" key="2">
    <source>
        <dbReference type="SAM" id="Phobius"/>
    </source>
</evidence>
<sequence>MTKQDIRMALTIAGVVLFLGWAIGYGIGLLTRPVSVVPPNPPAEAAETVKSEIEKSARTVTGADGATYPGYADVYVNDYADLLDEDAESRIRQVLIDLYDYAGIEMTVLTIDNMGQYGHQGEIEPFATGLFNAWGIGNASRNDGVLVLVARYDRRMRIEIGAGYDMSWNARMQRVIDTGFLPYFRRDEYQKGIEAGVDETVRELTGSYPGAWDMGTAQRGWSWIARAVDRIGEWVLALVLVPLGGLALWVRRYLRTRPRPCPQCRTMMIRAGEEADDEHLDGGQRLEEFLKSVDYDVWHCPGCGHIDIHRYKSWFSSFGACPQCNYRTLSTTSTVLTAATKSREGRKRVDYDCRHCAYHNSETRTIPRISESNGGGSGRSSFGGGSSSGGGASGSW</sequence>
<evidence type="ECO:0000259" key="3">
    <source>
        <dbReference type="Pfam" id="PF04536"/>
    </source>
</evidence>
<dbReference type="Pfam" id="PF04536">
    <property type="entry name" value="TPM_phosphatase"/>
    <property type="match status" value="1"/>
</dbReference>
<dbReference type="AlphaFoldDB" id="A0A6B2NN62"/>
<comment type="caution">
    <text evidence="4">The sequence shown here is derived from an EMBL/GenBank/DDBJ whole genome shotgun (WGS) entry which is preliminary data.</text>
</comment>
<evidence type="ECO:0000313" key="4">
    <source>
        <dbReference type="EMBL" id="NDW44808.1"/>
    </source>
</evidence>
<dbReference type="PANTHER" id="PTHR30373:SF2">
    <property type="entry name" value="UPF0603 PROTEIN YGCG"/>
    <property type="match status" value="1"/>
</dbReference>
<reference evidence="4" key="1">
    <citation type="submission" date="2020-02" db="EMBL/GenBank/DDBJ databases">
        <title>Delineation of the pyrene-degrading pathway in Roseobacter clade bacteria by genomic analysis.</title>
        <authorList>
            <person name="Zhou H."/>
            <person name="Wang H."/>
        </authorList>
    </citation>
    <scope>NUCLEOTIDE SEQUENCE</scope>
    <source>
        <strain evidence="4">PrR005</strain>
    </source>
</reference>
<organism evidence="4">
    <name type="scientific">Ruegeria sp. PrR005</name>
    <dbReference type="NCBI Taxonomy" id="2706882"/>
    <lineage>
        <taxon>Bacteria</taxon>
        <taxon>Pseudomonadati</taxon>
        <taxon>Pseudomonadota</taxon>
        <taxon>Alphaproteobacteria</taxon>
        <taxon>Rhodobacterales</taxon>
        <taxon>Roseobacteraceae</taxon>
        <taxon>Ruegeria</taxon>
    </lineage>
</organism>
<feature type="transmembrane region" description="Helical" evidence="2">
    <location>
        <begin position="231"/>
        <end position="250"/>
    </location>
</feature>
<keyword evidence="2" id="KW-0812">Transmembrane</keyword>
<proteinExistence type="predicted"/>
<keyword evidence="2" id="KW-1133">Transmembrane helix</keyword>